<keyword evidence="5" id="KW-1185">Reference proteome</keyword>
<dbReference type="PANTHER" id="PTHR24198:SF192">
    <property type="entry name" value="SERINE_THREONINE-PROTEIN PHOSPHATASE 6 REGULATORY ANKYRIN REPEAT SUBUNIT A"/>
    <property type="match status" value="1"/>
</dbReference>
<accession>A0A813M5J4</accession>
<dbReference type="PANTHER" id="PTHR24198">
    <property type="entry name" value="ANKYRIN REPEAT AND PROTEIN KINASE DOMAIN-CONTAINING PROTEIN"/>
    <property type="match status" value="1"/>
</dbReference>
<dbReference type="Pfam" id="PF00023">
    <property type="entry name" value="Ank"/>
    <property type="match status" value="1"/>
</dbReference>
<feature type="repeat" description="ANK" evidence="3">
    <location>
        <begin position="296"/>
        <end position="329"/>
    </location>
</feature>
<feature type="repeat" description="ANK" evidence="3">
    <location>
        <begin position="622"/>
        <end position="654"/>
    </location>
</feature>
<feature type="repeat" description="ANK" evidence="3">
    <location>
        <begin position="163"/>
        <end position="195"/>
    </location>
</feature>
<dbReference type="PROSITE" id="PS50088">
    <property type="entry name" value="ANK_REPEAT"/>
    <property type="match status" value="16"/>
</dbReference>
<evidence type="ECO:0000256" key="2">
    <source>
        <dbReference type="ARBA" id="ARBA00023043"/>
    </source>
</evidence>
<dbReference type="PRINTS" id="PR01415">
    <property type="entry name" value="ANKYRIN"/>
</dbReference>
<name>A0A813M5J4_9BILA</name>
<dbReference type="Pfam" id="PF13637">
    <property type="entry name" value="Ank_4"/>
    <property type="match status" value="2"/>
</dbReference>
<dbReference type="Pfam" id="PF12796">
    <property type="entry name" value="Ank_2"/>
    <property type="match status" value="8"/>
</dbReference>
<feature type="repeat" description="ANK" evidence="3">
    <location>
        <begin position="364"/>
        <end position="396"/>
    </location>
</feature>
<dbReference type="InterPro" id="IPR036770">
    <property type="entry name" value="Ankyrin_rpt-contain_sf"/>
</dbReference>
<dbReference type="Gene3D" id="1.25.40.20">
    <property type="entry name" value="Ankyrin repeat-containing domain"/>
    <property type="match status" value="8"/>
</dbReference>
<dbReference type="PROSITE" id="PS50297">
    <property type="entry name" value="ANK_REP_REGION"/>
    <property type="match status" value="12"/>
</dbReference>
<comment type="caution">
    <text evidence="4">The sequence shown here is derived from an EMBL/GenBank/DDBJ whole genome shotgun (WGS) entry which is preliminary data.</text>
</comment>
<feature type="repeat" description="ANK" evidence="3">
    <location>
        <begin position="229"/>
        <end position="262"/>
    </location>
</feature>
<dbReference type="EMBL" id="CAJNOC010000076">
    <property type="protein sequence ID" value="CAF0712711.1"/>
    <property type="molecule type" value="Genomic_DNA"/>
</dbReference>
<dbReference type="Proteomes" id="UP000663879">
    <property type="component" value="Unassembled WGS sequence"/>
</dbReference>
<feature type="repeat" description="ANK" evidence="3">
    <location>
        <begin position="196"/>
        <end position="228"/>
    </location>
</feature>
<sequence>MVIDLRTESPLIQAVFTANLDEVKSLLNKKVEVNHQSQNGKIRALHVAAHCSGNFKPVQKEEAHESDVSDEGMHEIYIEIVRLLCKFGARVNIKDTNQLTPLHYACRSNSHKAVEILLENQADVNSRDKNWQTPLHICSMYNSVECARLILPYILNIDASDKQGRSALAHACFNGHYEMVEILLENGANCNIHDKQERKPIHWASFMGYCDLVELLLKNGADVNSLDKDLYTPLLAACASGKSEETIKLLVENGADTSSTTAHDSTIFHLACLNGHDQIVRDLLNIENLAITSNSKGYHPLHYAASCRRGAICVELLISLNFDVNLASYYDNKSPMHLAALHGITSSAQILFSNGALINVKDSDSNTPLHLAASNGQTSMVEFLVESGANIYIRGLNGLLPWGLAALNGHFECFRVLEKIIPTISTMKQYFETRDDFDRTFMHLAALSGNYECLIMFIRCDCDVNAQDKYGNTPLHYACAGSYLKCVELLIRSGADVNETNNSLYGLEMANLNDFKILGQCATPLMLACAFDQDGYVVRELKFSAKAKADMTDKNGYNTLHYAAVQGNRNVFEIILKECRNLDHQKNEHLTSPLHILCYYGHREALEFLLRTGFEPELRDINGRTALDIACFKGEILCVDFLVTWGANYETHDDINARTPLHAAAYNNNYECLRFILSFHKNKLANSSTNSDNFISDDLVNIRDKHQRTPLMYAVEQGHLTTINFLINEYGADVLISDEKQRTALHRAAALGYEECCQAILSHNAFTANQRDLNGMIPIHYAIMNGHASLIQIFFDYHVTIGNFTRLLDKDKFSLLHFACFNGHSTCVETICELGETYECLIEMLFQNSETYNSFSPLHLACENSHEACVNFLIDKYNDKLNLIIELEDSNGNRPLHICAIKNEYDCASLLLESNCQINSKNNLGQTPFMLAAFHNSFTIMELLFSDEGHKTQNLNDSKIKINHKIDLSTTDKDGNTALHLALLNQHENSALFILDRIESNSILINLKNKDGQTPLHLASMNGLVTVVEILLSKGADIWLKNSKNHTPLLSCAKNTQVADCLEILLSRLILSFNQKNMPNQSAHNTPSFMLMMGQNTSSAMSNYNRETRNNLNNSINDLTSNFNRTKSLMGESNYTLTTSDIILNDVNMNQMTSGATSREKNEKDKKLNSTNLNSTLILNENEIILESNVSSTVGSIEGLNVYNNLNSTVNDEKYKQQVENEIKFNARVNSSESLGSNDSEYY</sequence>
<evidence type="ECO:0000256" key="1">
    <source>
        <dbReference type="ARBA" id="ARBA00022737"/>
    </source>
</evidence>
<organism evidence="4 5">
    <name type="scientific">Brachionus calyciflorus</name>
    <dbReference type="NCBI Taxonomy" id="104777"/>
    <lineage>
        <taxon>Eukaryota</taxon>
        <taxon>Metazoa</taxon>
        <taxon>Spiralia</taxon>
        <taxon>Gnathifera</taxon>
        <taxon>Rotifera</taxon>
        <taxon>Eurotatoria</taxon>
        <taxon>Monogononta</taxon>
        <taxon>Pseudotrocha</taxon>
        <taxon>Ploima</taxon>
        <taxon>Brachionidae</taxon>
        <taxon>Brachionus</taxon>
    </lineage>
</organism>
<feature type="repeat" description="ANK" evidence="3">
    <location>
        <begin position="555"/>
        <end position="587"/>
    </location>
</feature>
<proteinExistence type="predicted"/>
<feature type="repeat" description="ANK" evidence="3">
    <location>
        <begin position="589"/>
        <end position="621"/>
    </location>
</feature>
<reference evidence="4" key="1">
    <citation type="submission" date="2021-02" db="EMBL/GenBank/DDBJ databases">
        <authorList>
            <person name="Nowell W R."/>
        </authorList>
    </citation>
    <scope>NUCLEOTIDE SEQUENCE</scope>
    <source>
        <strain evidence="4">Ploen Becks lab</strain>
    </source>
</reference>
<gene>
    <name evidence="4" type="ORF">OXX778_LOCUS1255</name>
</gene>
<dbReference type="SUPFAM" id="SSF48403">
    <property type="entry name" value="Ankyrin repeat"/>
    <property type="match status" value="3"/>
</dbReference>
<feature type="repeat" description="ANK" evidence="3">
    <location>
        <begin position="706"/>
        <end position="739"/>
    </location>
</feature>
<feature type="repeat" description="ANK" evidence="3">
    <location>
        <begin position="656"/>
        <end position="678"/>
    </location>
</feature>
<feature type="repeat" description="ANK" evidence="3">
    <location>
        <begin position="1011"/>
        <end position="1043"/>
    </location>
</feature>
<dbReference type="AlphaFoldDB" id="A0A813M5J4"/>
<keyword evidence="1" id="KW-0677">Repeat</keyword>
<evidence type="ECO:0000313" key="5">
    <source>
        <dbReference type="Proteomes" id="UP000663879"/>
    </source>
</evidence>
<keyword evidence="2 3" id="KW-0040">ANK repeat</keyword>
<feature type="repeat" description="ANK" evidence="3">
    <location>
        <begin position="891"/>
        <end position="923"/>
    </location>
</feature>
<protein>
    <submittedName>
        <fullName evidence="4">Uncharacterized protein</fullName>
    </submittedName>
</protein>
<feature type="repeat" description="ANK" evidence="3">
    <location>
        <begin position="437"/>
        <end position="469"/>
    </location>
</feature>
<feature type="repeat" description="ANK" evidence="3">
    <location>
        <begin position="331"/>
        <end position="363"/>
    </location>
</feature>
<evidence type="ECO:0000313" key="4">
    <source>
        <dbReference type="EMBL" id="CAF0712711.1"/>
    </source>
</evidence>
<feature type="repeat" description="ANK" evidence="3">
    <location>
        <begin position="97"/>
        <end position="129"/>
    </location>
</feature>
<dbReference type="InterPro" id="IPR002110">
    <property type="entry name" value="Ankyrin_rpt"/>
</dbReference>
<evidence type="ECO:0000256" key="3">
    <source>
        <dbReference type="PROSITE-ProRule" id="PRU00023"/>
    </source>
</evidence>
<dbReference type="OrthoDB" id="7464126at2759"/>
<dbReference type="SMART" id="SM00248">
    <property type="entry name" value="ANK"/>
    <property type="match status" value="29"/>
</dbReference>
<feature type="repeat" description="ANK" evidence="3">
    <location>
        <begin position="470"/>
        <end position="502"/>
    </location>
</feature>